<feature type="transmembrane region" description="Helical" evidence="2">
    <location>
        <begin position="73"/>
        <end position="94"/>
    </location>
</feature>
<proteinExistence type="evidence at transcript level"/>
<reference evidence="4" key="1">
    <citation type="submission" date="2017-03" db="EMBL/GenBank/DDBJ databases">
        <title>Marine invertebrates are primary producers of omega3 polyunsaturated fatty acids.</title>
        <authorList>
            <person name="Kabeya N."/>
            <person name="Fonseca M.M."/>
            <person name="Navarro J.C."/>
            <person name="Francis D."/>
            <person name="Bay L.K."/>
            <person name="Ferrier D.E.K."/>
            <person name="Tocher D.R."/>
            <person name="Castro L.F.C."/>
            <person name="Monroig O."/>
        </authorList>
    </citation>
    <scope>NUCLEOTIDE SEQUENCE</scope>
</reference>
<feature type="region of interest" description="Disordered" evidence="1">
    <location>
        <begin position="1"/>
        <end position="23"/>
    </location>
</feature>
<dbReference type="AlphaFoldDB" id="A0A2H4NNL0"/>
<feature type="domain" description="Fatty acid desaturase" evidence="3">
    <location>
        <begin position="101"/>
        <end position="344"/>
    </location>
</feature>
<dbReference type="CDD" id="cd03507">
    <property type="entry name" value="Delta12-FADS-like"/>
    <property type="match status" value="1"/>
</dbReference>
<feature type="transmembrane region" description="Helical" evidence="2">
    <location>
        <begin position="100"/>
        <end position="118"/>
    </location>
</feature>
<dbReference type="Pfam" id="PF00487">
    <property type="entry name" value="FA_desaturase"/>
    <property type="match status" value="1"/>
</dbReference>
<evidence type="ECO:0000313" key="4">
    <source>
        <dbReference type="EMBL" id="ATV93530.1"/>
    </source>
</evidence>
<feature type="transmembrane region" description="Helical" evidence="2">
    <location>
        <begin position="130"/>
        <end position="150"/>
    </location>
</feature>
<feature type="transmembrane region" description="Helical" evidence="2">
    <location>
        <begin position="254"/>
        <end position="274"/>
    </location>
</feature>
<dbReference type="GO" id="GO:0006629">
    <property type="term" value="P:lipid metabolic process"/>
    <property type="evidence" value="ECO:0007669"/>
    <property type="project" value="InterPro"/>
</dbReference>
<keyword evidence="2" id="KW-1133">Transmembrane helix</keyword>
<protein>
    <submittedName>
        <fullName evidence="4">Omega-3 desaturase-like A</fullName>
    </submittedName>
</protein>
<evidence type="ECO:0000259" key="3">
    <source>
        <dbReference type="Pfam" id="PF00487"/>
    </source>
</evidence>
<dbReference type="EMBL" id="KY707886">
    <property type="protein sequence ID" value="ATV93530.1"/>
    <property type="molecule type" value="mRNA"/>
</dbReference>
<keyword evidence="2" id="KW-0472">Membrane</keyword>
<dbReference type="GO" id="GO:0016491">
    <property type="term" value="F:oxidoreductase activity"/>
    <property type="evidence" value="ECO:0007669"/>
    <property type="project" value="InterPro"/>
</dbReference>
<sequence length="388" mass="45629">MAPTQAMNPPHMNGQSSNKANGGKPWVSDLNDPDIRNAVPQDVPSIIDLKKSLPKHCFEGDLAKSMFFVFKDLSIAFFLYLGMLLVDYQPYLVIKAVYTPFYWFMQGTIFWSIFVLGHDCGHGSFSKYPVINDVMGTFLHTMIMVPFYPWKVSHRHHHKNTNNIDREEIFYPIREDYTKDGNDFRPFKPGFLGGISWWAYLIVGYFPRNNCHFNPFDPMYYQNFWGCVSSIAVYGVWMWVVYGYCEIVGLYYLATHYIIPVLVFGTWLVIVTFLHHTEVNTPWYADDQWDNVRGQLSSIDRDYGWAHSLTHNIGTHQIHHLFSKIPHYNLEEATAVFRQKYPHLVRRCDKPILSSFFRMFDLFEDQRHIKDDTKLFIYKTKQTQSKDD</sequence>
<evidence type="ECO:0000256" key="2">
    <source>
        <dbReference type="SAM" id="Phobius"/>
    </source>
</evidence>
<evidence type="ECO:0000256" key="1">
    <source>
        <dbReference type="SAM" id="MobiDB-lite"/>
    </source>
</evidence>
<dbReference type="PANTHER" id="PTHR32100">
    <property type="entry name" value="OMEGA-6 FATTY ACID DESATURASE, CHLOROPLASTIC"/>
    <property type="match status" value="1"/>
</dbReference>
<name>A0A2H4NNL0_PLADU</name>
<accession>A0A2H4NNL0</accession>
<organism evidence="4">
    <name type="scientific">Platynereis dumerilii</name>
    <name type="common">Dumeril's clam worm</name>
    <dbReference type="NCBI Taxonomy" id="6359"/>
    <lineage>
        <taxon>Eukaryota</taxon>
        <taxon>Metazoa</taxon>
        <taxon>Spiralia</taxon>
        <taxon>Lophotrochozoa</taxon>
        <taxon>Annelida</taxon>
        <taxon>Polychaeta</taxon>
        <taxon>Errantia</taxon>
        <taxon>Phyllodocida</taxon>
        <taxon>Nereididae</taxon>
        <taxon>Platynereis</taxon>
    </lineage>
</organism>
<feature type="transmembrane region" description="Helical" evidence="2">
    <location>
        <begin position="219"/>
        <end position="242"/>
    </location>
</feature>
<keyword evidence="2" id="KW-0812">Transmembrane</keyword>
<feature type="transmembrane region" description="Helical" evidence="2">
    <location>
        <begin position="190"/>
        <end position="207"/>
    </location>
</feature>
<dbReference type="InterPro" id="IPR005804">
    <property type="entry name" value="FA_desaturase_dom"/>
</dbReference>
<dbReference type="InterPro" id="IPR012171">
    <property type="entry name" value="Fatty_acid_desaturase"/>
</dbReference>